<name>A0A8J2L2J0_9HEXA</name>
<dbReference type="Proteomes" id="UP000708208">
    <property type="component" value="Unassembled WGS sequence"/>
</dbReference>
<evidence type="ECO:0000313" key="2">
    <source>
        <dbReference type="Proteomes" id="UP000708208"/>
    </source>
</evidence>
<accession>A0A8J2L2J0</accession>
<comment type="caution">
    <text evidence="1">The sequence shown here is derived from an EMBL/GenBank/DDBJ whole genome shotgun (WGS) entry which is preliminary data.</text>
</comment>
<protein>
    <submittedName>
        <fullName evidence="1">Uncharacterized protein</fullName>
    </submittedName>
</protein>
<sequence length="74" mass="8707">MSARHLKWTHKSPKDTILLAHTRHGHPHSPGQQTSVINSIRSVIYNGPETYLRFKMEIRVIIRMNQQSWRSCWG</sequence>
<dbReference type="AlphaFoldDB" id="A0A8J2L2J0"/>
<gene>
    <name evidence="1" type="ORF">AFUS01_LOCUS35092</name>
</gene>
<reference evidence="1" key="1">
    <citation type="submission" date="2021-06" db="EMBL/GenBank/DDBJ databases">
        <authorList>
            <person name="Hodson N. C."/>
            <person name="Mongue J. A."/>
            <person name="Jaron S. K."/>
        </authorList>
    </citation>
    <scope>NUCLEOTIDE SEQUENCE</scope>
</reference>
<keyword evidence="2" id="KW-1185">Reference proteome</keyword>
<dbReference type="EMBL" id="CAJVCH010534552">
    <property type="protein sequence ID" value="CAG7824961.1"/>
    <property type="molecule type" value="Genomic_DNA"/>
</dbReference>
<proteinExistence type="predicted"/>
<evidence type="ECO:0000313" key="1">
    <source>
        <dbReference type="EMBL" id="CAG7824961.1"/>
    </source>
</evidence>
<organism evidence="1 2">
    <name type="scientific">Allacma fusca</name>
    <dbReference type="NCBI Taxonomy" id="39272"/>
    <lineage>
        <taxon>Eukaryota</taxon>
        <taxon>Metazoa</taxon>
        <taxon>Ecdysozoa</taxon>
        <taxon>Arthropoda</taxon>
        <taxon>Hexapoda</taxon>
        <taxon>Collembola</taxon>
        <taxon>Symphypleona</taxon>
        <taxon>Sminthuridae</taxon>
        <taxon>Allacma</taxon>
    </lineage>
</organism>